<dbReference type="AlphaFoldDB" id="A0A4Y2X5E0"/>
<sequence>MVCQYQRILEHAENLKYKLYPSYHKVKEAKQLCCPHSISVTETSAEITFQTLVDHTVSRICHIEFVTEKLRLPTNNASEVIMKWGCDGSEQNRYKQKFSEENFCDESLFSICVVPLQIHSCKNDSKSVIWKIPVPSSTKYCRAIKFIFTKESTDMITTEVEEMKHQIKELEPTKIFFDELEISVTPTLIFCIVDGKVCNVVSSCPSTQTCYLCGAKPNETNKLRAIPKKEVSKEFMTFGISPLHSWIRLMECGLHISYRLKIKTCKFTGSSKNRKMDREMKQLSELCLSDEEDSVIVSEDSSEESSSSE</sequence>
<reference evidence="1 2" key="1">
    <citation type="journal article" date="2019" name="Sci. Rep.">
        <title>Orb-weaving spider Araneus ventricosus genome elucidates the spidroin gene catalogue.</title>
        <authorList>
            <person name="Kono N."/>
            <person name="Nakamura H."/>
            <person name="Ohtoshi R."/>
            <person name="Moran D.A.P."/>
            <person name="Shinohara A."/>
            <person name="Yoshida Y."/>
            <person name="Fujiwara M."/>
            <person name="Mori M."/>
            <person name="Tomita M."/>
            <person name="Arakawa K."/>
        </authorList>
    </citation>
    <scope>NUCLEOTIDE SEQUENCE [LARGE SCALE GENOMIC DNA]</scope>
</reference>
<keyword evidence="2" id="KW-1185">Reference proteome</keyword>
<organism evidence="1 2">
    <name type="scientific">Araneus ventricosus</name>
    <name type="common">Orbweaver spider</name>
    <name type="synonym">Epeira ventricosa</name>
    <dbReference type="NCBI Taxonomy" id="182803"/>
    <lineage>
        <taxon>Eukaryota</taxon>
        <taxon>Metazoa</taxon>
        <taxon>Ecdysozoa</taxon>
        <taxon>Arthropoda</taxon>
        <taxon>Chelicerata</taxon>
        <taxon>Arachnida</taxon>
        <taxon>Araneae</taxon>
        <taxon>Araneomorphae</taxon>
        <taxon>Entelegynae</taxon>
        <taxon>Araneoidea</taxon>
        <taxon>Araneidae</taxon>
        <taxon>Araneus</taxon>
    </lineage>
</organism>
<gene>
    <name evidence="1" type="ORF">AVEN_252184_1</name>
</gene>
<dbReference type="EMBL" id="BGPR01069745">
    <property type="protein sequence ID" value="GBO43347.1"/>
    <property type="molecule type" value="Genomic_DNA"/>
</dbReference>
<protein>
    <submittedName>
        <fullName evidence="1">Uncharacterized protein</fullName>
    </submittedName>
</protein>
<evidence type="ECO:0000313" key="1">
    <source>
        <dbReference type="EMBL" id="GBO43347.1"/>
    </source>
</evidence>
<dbReference type="Proteomes" id="UP000499080">
    <property type="component" value="Unassembled WGS sequence"/>
</dbReference>
<evidence type="ECO:0000313" key="2">
    <source>
        <dbReference type="Proteomes" id="UP000499080"/>
    </source>
</evidence>
<proteinExistence type="predicted"/>
<comment type="caution">
    <text evidence="1">The sequence shown here is derived from an EMBL/GenBank/DDBJ whole genome shotgun (WGS) entry which is preliminary data.</text>
</comment>
<name>A0A4Y2X5E0_ARAVE</name>
<accession>A0A4Y2X5E0</accession>
<dbReference type="OrthoDB" id="8197165at2759"/>